<dbReference type="Proteomes" id="UP000231259">
    <property type="component" value="Unassembled WGS sequence"/>
</dbReference>
<comment type="caution">
    <text evidence="1">The sequence shown here is derived from an EMBL/GenBank/DDBJ whole genome shotgun (WGS) entry which is preliminary data.</text>
</comment>
<accession>A0A2G8R853</accession>
<reference evidence="1 2" key="1">
    <citation type="submission" date="2013-09" db="EMBL/GenBank/DDBJ databases">
        <title>Genome sequencing of Phaeobacter antarcticus sp. nov. SM1211.</title>
        <authorList>
            <person name="Zhang X.-Y."/>
            <person name="Liu C."/>
            <person name="Chen X.-L."/>
            <person name="Xie B.-B."/>
            <person name="Qin Q.-L."/>
            <person name="Rong J.-C."/>
            <person name="Zhang Y.-Z."/>
        </authorList>
    </citation>
    <scope>NUCLEOTIDE SEQUENCE [LARGE SCALE GENOMIC DNA]</scope>
    <source>
        <strain evidence="1 2">SM1211</strain>
    </source>
</reference>
<evidence type="ECO:0000313" key="1">
    <source>
        <dbReference type="EMBL" id="PIL17709.1"/>
    </source>
</evidence>
<keyword evidence="2" id="KW-1185">Reference proteome</keyword>
<name>A0A2G8R853_9RHOB</name>
<gene>
    <name evidence="1" type="ORF">P775_23325</name>
</gene>
<proteinExistence type="predicted"/>
<dbReference type="EMBL" id="AWWI01000158">
    <property type="protein sequence ID" value="PIL17709.1"/>
    <property type="molecule type" value="Genomic_DNA"/>
</dbReference>
<dbReference type="AlphaFoldDB" id="A0A2G8R853"/>
<organism evidence="1 2">
    <name type="scientific">Puniceibacterium antarcticum</name>
    <dbReference type="NCBI Taxonomy" id="1206336"/>
    <lineage>
        <taxon>Bacteria</taxon>
        <taxon>Pseudomonadati</taxon>
        <taxon>Pseudomonadota</taxon>
        <taxon>Alphaproteobacteria</taxon>
        <taxon>Rhodobacterales</taxon>
        <taxon>Paracoccaceae</taxon>
        <taxon>Puniceibacterium</taxon>
    </lineage>
</organism>
<sequence>MPEACAGPRLSVDVHNGNSPDSGGWIEILEGGALLILNAKTGWREVEIGRGSSATPARFMPCSNGCTLSGSTLVPSLWAARATENAG</sequence>
<protein>
    <submittedName>
        <fullName evidence="1">Uncharacterized protein</fullName>
    </submittedName>
</protein>
<evidence type="ECO:0000313" key="2">
    <source>
        <dbReference type="Proteomes" id="UP000231259"/>
    </source>
</evidence>